<comment type="subcellular location">
    <subcellularLocation>
        <location evidence="1">Cell membrane</location>
        <topology evidence="1">Multi-pass membrane protein</topology>
    </subcellularLocation>
</comment>
<feature type="transmembrane region" description="Helical" evidence="8">
    <location>
        <begin position="12"/>
        <end position="31"/>
    </location>
</feature>
<dbReference type="PANTHER" id="PTHR34979:SF1">
    <property type="entry name" value="INNER MEMBRANE PROTEIN YGAZ"/>
    <property type="match status" value="1"/>
</dbReference>
<evidence type="ECO:0000256" key="8">
    <source>
        <dbReference type="SAM" id="Phobius"/>
    </source>
</evidence>
<keyword evidence="4" id="KW-1003">Cell membrane</keyword>
<feature type="transmembrane region" description="Helical" evidence="8">
    <location>
        <begin position="129"/>
        <end position="150"/>
    </location>
</feature>
<proteinExistence type="inferred from homology"/>
<keyword evidence="7 8" id="KW-0472">Membrane</keyword>
<feature type="transmembrane region" description="Helical" evidence="8">
    <location>
        <begin position="156"/>
        <end position="177"/>
    </location>
</feature>
<keyword evidence="5 8" id="KW-0812">Transmembrane</keyword>
<feature type="transmembrane region" description="Helical" evidence="8">
    <location>
        <begin position="184"/>
        <end position="200"/>
    </location>
</feature>
<keyword evidence="6 8" id="KW-1133">Transmembrane helix</keyword>
<dbReference type="EMBL" id="JAQHXR010000002">
    <property type="protein sequence ID" value="MDA3968765.1"/>
    <property type="molecule type" value="Genomic_DNA"/>
</dbReference>
<comment type="similarity">
    <text evidence="2">Belongs to the AzlC family.</text>
</comment>
<evidence type="ECO:0000256" key="4">
    <source>
        <dbReference type="ARBA" id="ARBA00022475"/>
    </source>
</evidence>
<dbReference type="Pfam" id="PF03591">
    <property type="entry name" value="AzlC"/>
    <property type="match status" value="1"/>
</dbReference>
<feature type="transmembrane region" description="Helical" evidence="8">
    <location>
        <begin position="37"/>
        <end position="62"/>
    </location>
</feature>
<keyword evidence="3" id="KW-0813">Transport</keyword>
<name>A0ABT4VDI2_9HELI</name>
<keyword evidence="10" id="KW-1185">Reference proteome</keyword>
<dbReference type="InterPro" id="IPR011606">
    <property type="entry name" value="Brnchd-chn_aa_trnsp_permease"/>
</dbReference>
<organism evidence="9 10">
    <name type="scientific">Helicobacter ibis</name>
    <dbReference type="NCBI Taxonomy" id="2962633"/>
    <lineage>
        <taxon>Bacteria</taxon>
        <taxon>Pseudomonadati</taxon>
        <taxon>Campylobacterota</taxon>
        <taxon>Epsilonproteobacteria</taxon>
        <taxon>Campylobacterales</taxon>
        <taxon>Helicobacteraceae</taxon>
        <taxon>Helicobacter</taxon>
    </lineage>
</organism>
<dbReference type="Proteomes" id="UP001210261">
    <property type="component" value="Unassembled WGS sequence"/>
</dbReference>
<feature type="transmembrane region" description="Helical" evidence="8">
    <location>
        <begin position="206"/>
        <end position="224"/>
    </location>
</feature>
<dbReference type="PANTHER" id="PTHR34979">
    <property type="entry name" value="INNER MEMBRANE PROTEIN YGAZ"/>
    <property type="match status" value="1"/>
</dbReference>
<evidence type="ECO:0000256" key="3">
    <source>
        <dbReference type="ARBA" id="ARBA00022448"/>
    </source>
</evidence>
<evidence type="ECO:0000256" key="7">
    <source>
        <dbReference type="ARBA" id="ARBA00023136"/>
    </source>
</evidence>
<evidence type="ECO:0000256" key="1">
    <source>
        <dbReference type="ARBA" id="ARBA00004651"/>
    </source>
</evidence>
<sequence length="232" mass="26107">MQGSFIKILIQTLPVLMGYLPLGMAFGILFSTLNIEWYYGILCSLLIFTGAGQFLLVSLLALKSGYLEIAFASFMLNIRHIFYSLAILDDIKEFGIKKYYILFGLTDETFATLKTSHLQDTQYSKENRFFLITLLNHMYWILGGALGIFMGQGLGFQPQGVEFALTALFSVLTLALLQTSDNKIPFFIGLAIGIFGLIVFPSEHFLLFSMIFGILLLIIGKNFIERKNICTK</sequence>
<evidence type="ECO:0000256" key="2">
    <source>
        <dbReference type="ARBA" id="ARBA00010735"/>
    </source>
</evidence>
<evidence type="ECO:0000256" key="5">
    <source>
        <dbReference type="ARBA" id="ARBA00022692"/>
    </source>
</evidence>
<dbReference type="RefSeq" id="WP_271021061.1">
    <property type="nucleotide sequence ID" value="NZ_JAQHXR010000002.1"/>
</dbReference>
<accession>A0ABT4VDI2</accession>
<evidence type="ECO:0000313" key="9">
    <source>
        <dbReference type="EMBL" id="MDA3968765.1"/>
    </source>
</evidence>
<comment type="caution">
    <text evidence="9">The sequence shown here is derived from an EMBL/GenBank/DDBJ whole genome shotgun (WGS) entry which is preliminary data.</text>
</comment>
<evidence type="ECO:0000256" key="6">
    <source>
        <dbReference type="ARBA" id="ARBA00022989"/>
    </source>
</evidence>
<reference evidence="9 10" key="1">
    <citation type="submission" date="2023-01" db="EMBL/GenBank/DDBJ databases">
        <title>Description of Helicobacter ibis sp. nov. isolated from faecal droppings of black-faced ibis (Theristicus melanopis).</title>
        <authorList>
            <person name="Lopez-Cantillo M."/>
            <person name="Vidal-Veuthey B."/>
            <person name="Mella A."/>
            <person name="De La Haba R."/>
            <person name="Collado L."/>
        </authorList>
    </citation>
    <scope>NUCLEOTIDE SEQUENCE [LARGE SCALE GENOMIC DNA]</scope>
    <source>
        <strain evidence="9 10">A82</strain>
    </source>
</reference>
<gene>
    <name evidence="9" type="ORF">PF021_03640</name>
</gene>
<protein>
    <submittedName>
        <fullName evidence="9">AzlC family ABC transporter permease</fullName>
    </submittedName>
</protein>
<evidence type="ECO:0000313" key="10">
    <source>
        <dbReference type="Proteomes" id="UP001210261"/>
    </source>
</evidence>